<accession>A0A2P2K5V2</accession>
<comment type="similarity">
    <text evidence="1">Belongs to the PPR family. P subfamily.</text>
</comment>
<dbReference type="PANTHER" id="PTHR46128:SF211">
    <property type="entry name" value="PENTACOTRIPEPTIDE-REPEAT REGION OF PRORP DOMAIN-CONTAINING PROTEIN"/>
    <property type="match status" value="1"/>
</dbReference>
<dbReference type="NCBIfam" id="TIGR00756">
    <property type="entry name" value="PPR"/>
    <property type="match status" value="1"/>
</dbReference>
<protein>
    <recommendedName>
        <fullName evidence="5">Pentatricopeptide repeat-containing protein</fullName>
    </recommendedName>
</protein>
<evidence type="ECO:0008006" key="5">
    <source>
        <dbReference type="Google" id="ProtNLM"/>
    </source>
</evidence>
<dbReference type="AlphaFoldDB" id="A0A2P2K5V2"/>
<dbReference type="EMBL" id="GGEC01020629">
    <property type="protein sequence ID" value="MBX01113.1"/>
    <property type="molecule type" value="Transcribed_RNA"/>
</dbReference>
<dbReference type="Gene3D" id="1.25.40.10">
    <property type="entry name" value="Tetratricopeptide repeat domain"/>
    <property type="match status" value="1"/>
</dbReference>
<evidence type="ECO:0000256" key="3">
    <source>
        <dbReference type="PROSITE-ProRule" id="PRU00708"/>
    </source>
</evidence>
<feature type="repeat" description="PPR" evidence="3">
    <location>
        <begin position="173"/>
        <end position="207"/>
    </location>
</feature>
<keyword evidence="2" id="KW-0677">Repeat</keyword>
<proteinExistence type="inferred from homology"/>
<dbReference type="EMBL" id="GGEC01020631">
    <property type="protein sequence ID" value="MBX01115.1"/>
    <property type="molecule type" value="Transcribed_RNA"/>
</dbReference>
<evidence type="ECO:0000256" key="1">
    <source>
        <dbReference type="ARBA" id="ARBA00007626"/>
    </source>
</evidence>
<dbReference type="PANTHER" id="PTHR46128">
    <property type="entry name" value="MITOCHONDRIAL GROUP I INTRON SPLICING FACTOR CCM1"/>
    <property type="match status" value="1"/>
</dbReference>
<sequence length="263" mass="29322">MFVAIGTMPPVRTNVQLCSFVLRPSKPIAISYSLFKQSTSSFASLSEAPKRANTKKVTLTQEELVKINLTIPRLCLSDHHLDTAIQLTKASLLTSPPPKSISLSILIHSLTSQPDMSKPMSLLTSITHNPQAHPHLMPITTMLVTSYVNKKRPKEALKVYRWLHRPRCPCKVENIVYGVLVNGFCRFGLVLEALKVLRDMVGVRLLPGGGLRERVYRSLLREARVKQAVELNQALCDCIEDANGASVEKVVKLLESMIVNWTD</sequence>
<dbReference type="EMBL" id="GGEC01020630">
    <property type="protein sequence ID" value="MBX01114.1"/>
    <property type="molecule type" value="Transcribed_RNA"/>
</dbReference>
<organism evidence="4">
    <name type="scientific">Rhizophora mucronata</name>
    <name type="common">Asiatic mangrove</name>
    <dbReference type="NCBI Taxonomy" id="61149"/>
    <lineage>
        <taxon>Eukaryota</taxon>
        <taxon>Viridiplantae</taxon>
        <taxon>Streptophyta</taxon>
        <taxon>Embryophyta</taxon>
        <taxon>Tracheophyta</taxon>
        <taxon>Spermatophyta</taxon>
        <taxon>Magnoliopsida</taxon>
        <taxon>eudicotyledons</taxon>
        <taxon>Gunneridae</taxon>
        <taxon>Pentapetalae</taxon>
        <taxon>rosids</taxon>
        <taxon>fabids</taxon>
        <taxon>Malpighiales</taxon>
        <taxon>Rhizophoraceae</taxon>
        <taxon>Rhizophora</taxon>
    </lineage>
</organism>
<dbReference type="PROSITE" id="PS51375">
    <property type="entry name" value="PPR"/>
    <property type="match status" value="1"/>
</dbReference>
<dbReference type="InterPro" id="IPR002885">
    <property type="entry name" value="PPR_rpt"/>
</dbReference>
<dbReference type="InterPro" id="IPR050872">
    <property type="entry name" value="PPR_P_subfamily"/>
</dbReference>
<dbReference type="InterPro" id="IPR011990">
    <property type="entry name" value="TPR-like_helical_dom_sf"/>
</dbReference>
<evidence type="ECO:0000313" key="4">
    <source>
        <dbReference type="EMBL" id="MBX01115.1"/>
    </source>
</evidence>
<evidence type="ECO:0000256" key="2">
    <source>
        <dbReference type="ARBA" id="ARBA00022737"/>
    </source>
</evidence>
<reference evidence="4" key="1">
    <citation type="submission" date="2018-02" db="EMBL/GenBank/DDBJ databases">
        <title>Rhizophora mucronata_Transcriptome.</title>
        <authorList>
            <person name="Meera S.P."/>
            <person name="Sreeshan A."/>
            <person name="Augustine A."/>
        </authorList>
    </citation>
    <scope>NUCLEOTIDE SEQUENCE</scope>
    <source>
        <tissue evidence="4">Leaf</tissue>
    </source>
</reference>
<name>A0A2P2K5V2_RHIMU</name>
<dbReference type="Pfam" id="PF12854">
    <property type="entry name" value="PPR_1"/>
    <property type="match status" value="1"/>
</dbReference>